<dbReference type="Gene3D" id="3.30.565.10">
    <property type="entry name" value="Histidine kinase-like ATPase, C-terminal domain"/>
    <property type="match status" value="1"/>
</dbReference>
<keyword evidence="1" id="KW-0418">Kinase</keyword>
<keyword evidence="5" id="KW-1185">Reference proteome</keyword>
<dbReference type="PANTHER" id="PTHR35526:SF3">
    <property type="entry name" value="ANTI-SIGMA-F FACTOR RSBW"/>
    <property type="match status" value="1"/>
</dbReference>
<evidence type="ECO:0000256" key="1">
    <source>
        <dbReference type="ARBA" id="ARBA00022527"/>
    </source>
</evidence>
<evidence type="ECO:0000313" key="5">
    <source>
        <dbReference type="Proteomes" id="UP000604475"/>
    </source>
</evidence>
<keyword evidence="1" id="KW-0723">Serine/threonine-protein kinase</keyword>
<dbReference type="EMBL" id="JAEACQ010000019">
    <property type="protein sequence ID" value="MBL7625670.1"/>
    <property type="molecule type" value="Genomic_DNA"/>
</dbReference>
<evidence type="ECO:0000259" key="3">
    <source>
        <dbReference type="Pfam" id="PF13581"/>
    </source>
</evidence>
<feature type="region of interest" description="Disordered" evidence="2">
    <location>
        <begin position="155"/>
        <end position="192"/>
    </location>
</feature>
<dbReference type="Proteomes" id="UP000604475">
    <property type="component" value="Unassembled WGS sequence"/>
</dbReference>
<dbReference type="Pfam" id="PF13581">
    <property type="entry name" value="HATPase_c_2"/>
    <property type="match status" value="1"/>
</dbReference>
<dbReference type="InterPro" id="IPR036890">
    <property type="entry name" value="HATPase_C_sf"/>
</dbReference>
<proteinExistence type="predicted"/>
<dbReference type="InterPro" id="IPR003594">
    <property type="entry name" value="HATPase_dom"/>
</dbReference>
<keyword evidence="4" id="KW-0547">Nucleotide-binding</keyword>
<dbReference type="RefSeq" id="WP_203008099.1">
    <property type="nucleotide sequence ID" value="NZ_JADWYU010000302.1"/>
</dbReference>
<dbReference type="GO" id="GO:0005524">
    <property type="term" value="F:ATP binding"/>
    <property type="evidence" value="ECO:0007669"/>
    <property type="project" value="UniProtKB-KW"/>
</dbReference>
<accession>A0A937R867</accession>
<gene>
    <name evidence="4" type="ORF">I7412_00430</name>
</gene>
<feature type="domain" description="Histidine kinase/HSP90-like ATPase" evidence="3">
    <location>
        <begin position="33"/>
        <end position="142"/>
    </location>
</feature>
<dbReference type="GO" id="GO:0004674">
    <property type="term" value="F:protein serine/threonine kinase activity"/>
    <property type="evidence" value="ECO:0007669"/>
    <property type="project" value="UniProtKB-KW"/>
</dbReference>
<sequence>MTDRNARVGDGAAATGVERPGGRVLVELRIDRSPESVPRARRAISSSLADAEASVRDLIGDVKLLAGELLTNAVLHGEPPVELRLVAHGDRLRVEVADTSRVTPLRAPSGADSMTGRGMALVAGLAARWGTEVRQSGKVVWAEFDLLPGAAAPNGAGSAAPNGAGSAAPDDGPAAAARSGSPATLTTLTTPTVPGPAAPVLAVPVSAVPDLATPDSANPAAPHPASPASWRETRHRIRLGDVSTDLLLAAKSHVDNLIREFTLAATGAASGESAAVPARLAELIAQVTTQFAEARYAMRRQALAAAAAGQARTQLELRLPASAADAAQDYLAALDEADEYARQAQLLTLESPPWHWAFRRWYISAIVEQLRAAARGQPVPEPLAFEDYVRAAGLPEPGPAAGADPR</sequence>
<keyword evidence="4" id="KW-0067">ATP-binding</keyword>
<dbReference type="AlphaFoldDB" id="A0A937R867"/>
<keyword evidence="1" id="KW-0808">Transferase</keyword>
<dbReference type="InterPro" id="IPR050267">
    <property type="entry name" value="Anti-sigma-factor_SerPK"/>
</dbReference>
<protein>
    <submittedName>
        <fullName evidence="4">ATP-binding protein</fullName>
    </submittedName>
</protein>
<comment type="caution">
    <text evidence="4">The sequence shown here is derived from an EMBL/GenBank/DDBJ whole genome shotgun (WGS) entry which is preliminary data.</text>
</comment>
<evidence type="ECO:0000313" key="4">
    <source>
        <dbReference type="EMBL" id="MBL7625670.1"/>
    </source>
</evidence>
<reference evidence="4" key="1">
    <citation type="submission" date="2020-12" db="EMBL/GenBank/DDBJ databases">
        <title>Genomic characterization of non-nitrogen-fixing Frankia strains.</title>
        <authorList>
            <person name="Carlos-Shanley C."/>
            <person name="Guerra T."/>
            <person name="Hahn D."/>
        </authorList>
    </citation>
    <scope>NUCLEOTIDE SEQUENCE</scope>
    <source>
        <strain evidence="4">CN6</strain>
    </source>
</reference>
<dbReference type="SUPFAM" id="SSF55874">
    <property type="entry name" value="ATPase domain of HSP90 chaperone/DNA topoisomerase II/histidine kinase"/>
    <property type="match status" value="1"/>
</dbReference>
<dbReference type="PANTHER" id="PTHR35526">
    <property type="entry name" value="ANTI-SIGMA-F FACTOR RSBW-RELATED"/>
    <property type="match status" value="1"/>
</dbReference>
<feature type="region of interest" description="Disordered" evidence="2">
    <location>
        <begin position="212"/>
        <end position="232"/>
    </location>
</feature>
<organism evidence="4 5">
    <name type="scientific">Frankia nepalensis</name>
    <dbReference type="NCBI Taxonomy" id="1836974"/>
    <lineage>
        <taxon>Bacteria</taxon>
        <taxon>Bacillati</taxon>
        <taxon>Actinomycetota</taxon>
        <taxon>Actinomycetes</taxon>
        <taxon>Frankiales</taxon>
        <taxon>Frankiaceae</taxon>
        <taxon>Frankia</taxon>
    </lineage>
</organism>
<name>A0A937R867_9ACTN</name>
<dbReference type="CDD" id="cd16936">
    <property type="entry name" value="HATPase_RsbW-like"/>
    <property type="match status" value="1"/>
</dbReference>
<evidence type="ECO:0000256" key="2">
    <source>
        <dbReference type="SAM" id="MobiDB-lite"/>
    </source>
</evidence>